<evidence type="ECO:0000256" key="6">
    <source>
        <dbReference type="ARBA" id="ARBA00023136"/>
    </source>
</evidence>
<dbReference type="InterPro" id="IPR051907">
    <property type="entry name" value="DoxX-like_oxidoreductase"/>
</dbReference>
<evidence type="ECO:0000313" key="8">
    <source>
        <dbReference type="EMBL" id="MDQ6596168.1"/>
    </source>
</evidence>
<dbReference type="EMBL" id="JAVGVR010000001">
    <property type="protein sequence ID" value="MDQ6596168.1"/>
    <property type="molecule type" value="Genomic_DNA"/>
</dbReference>
<dbReference type="EMBL" id="SMYO01000010">
    <property type="protein sequence ID" value="TDK59065.1"/>
    <property type="molecule type" value="Genomic_DNA"/>
</dbReference>
<dbReference type="PANTHER" id="PTHR33452">
    <property type="entry name" value="OXIDOREDUCTASE CATD-RELATED"/>
    <property type="match status" value="1"/>
</dbReference>
<keyword evidence="3" id="KW-1003">Cell membrane</keyword>
<feature type="transmembrane region" description="Helical" evidence="7">
    <location>
        <begin position="10"/>
        <end position="28"/>
    </location>
</feature>
<feature type="transmembrane region" description="Helical" evidence="7">
    <location>
        <begin position="43"/>
        <end position="64"/>
    </location>
</feature>
<dbReference type="PANTHER" id="PTHR33452:SF1">
    <property type="entry name" value="INNER MEMBRANE PROTEIN YPHA-RELATED"/>
    <property type="match status" value="1"/>
</dbReference>
<name>A0A4R5VNL2_9BACI</name>
<evidence type="ECO:0000313" key="11">
    <source>
        <dbReference type="Proteomes" id="UP001178888"/>
    </source>
</evidence>
<reference evidence="8" key="2">
    <citation type="submission" date="2023-08" db="EMBL/GenBank/DDBJ databases">
        <title>Nitrogen cycling bacteria in agricultural field soils.</title>
        <authorList>
            <person name="Jang J."/>
        </authorList>
    </citation>
    <scope>NUCLEOTIDE SEQUENCE</scope>
    <source>
        <strain evidence="8">PS3-36</strain>
    </source>
</reference>
<proteinExistence type="inferred from homology"/>
<protein>
    <submittedName>
        <fullName evidence="9">DoxX family protein</fullName>
    </submittedName>
</protein>
<feature type="transmembrane region" description="Helical" evidence="7">
    <location>
        <begin position="95"/>
        <end position="116"/>
    </location>
</feature>
<comment type="similarity">
    <text evidence="2">Belongs to the DoxX family.</text>
</comment>
<evidence type="ECO:0000256" key="1">
    <source>
        <dbReference type="ARBA" id="ARBA00004651"/>
    </source>
</evidence>
<dbReference type="Proteomes" id="UP000295132">
    <property type="component" value="Unassembled WGS sequence"/>
</dbReference>
<dbReference type="AlphaFoldDB" id="A0A4R5VNL2"/>
<evidence type="ECO:0000256" key="7">
    <source>
        <dbReference type="SAM" id="Phobius"/>
    </source>
</evidence>
<keyword evidence="11" id="KW-1185">Reference proteome</keyword>
<organism evidence="9 10">
    <name type="scientific">Bacillus salipaludis</name>
    <dbReference type="NCBI Taxonomy" id="2547811"/>
    <lineage>
        <taxon>Bacteria</taxon>
        <taxon>Bacillati</taxon>
        <taxon>Bacillota</taxon>
        <taxon>Bacilli</taxon>
        <taxon>Bacillales</taxon>
        <taxon>Bacillaceae</taxon>
        <taxon>Bacillus</taxon>
    </lineage>
</organism>
<reference evidence="9 10" key="1">
    <citation type="submission" date="2019-03" db="EMBL/GenBank/DDBJ databases">
        <title>Bacillus niacini sp. nov. a Nicotinate-Metabolizing Mesophile Isolated from Soil.</title>
        <authorList>
            <person name="Zhang G."/>
        </authorList>
    </citation>
    <scope>NUCLEOTIDE SEQUENCE [LARGE SCALE GENOMIC DNA]</scope>
    <source>
        <strain evidence="9 10">WN066</strain>
    </source>
</reference>
<keyword evidence="6 7" id="KW-0472">Membrane</keyword>
<evidence type="ECO:0000256" key="4">
    <source>
        <dbReference type="ARBA" id="ARBA00022692"/>
    </source>
</evidence>
<dbReference type="RefSeq" id="WP_133337374.1">
    <property type="nucleotide sequence ID" value="NZ_JAVGVR010000001.1"/>
</dbReference>
<dbReference type="Proteomes" id="UP001178888">
    <property type="component" value="Unassembled WGS sequence"/>
</dbReference>
<sequence>MFRSFTTFKLIRYAVAYVFITSGFMKLLNTDLANHFIGLGLPYPYILLNTVILLEIVCGILIMLNKSVRNAVIPLIAIMIAAIILTKVPTIHTSILQFAFNARLDIVMLILLIVLYNRNPN</sequence>
<evidence type="ECO:0000313" key="10">
    <source>
        <dbReference type="Proteomes" id="UP000295132"/>
    </source>
</evidence>
<keyword evidence="5 7" id="KW-1133">Transmembrane helix</keyword>
<evidence type="ECO:0000256" key="2">
    <source>
        <dbReference type="ARBA" id="ARBA00006679"/>
    </source>
</evidence>
<comment type="subcellular location">
    <subcellularLocation>
        <location evidence="1">Cell membrane</location>
        <topology evidence="1">Multi-pass membrane protein</topology>
    </subcellularLocation>
</comment>
<dbReference type="Pfam" id="PF07681">
    <property type="entry name" value="DoxX"/>
    <property type="match status" value="1"/>
</dbReference>
<dbReference type="InterPro" id="IPR032808">
    <property type="entry name" value="DoxX"/>
</dbReference>
<keyword evidence="4 7" id="KW-0812">Transmembrane</keyword>
<feature type="transmembrane region" description="Helical" evidence="7">
    <location>
        <begin position="71"/>
        <end position="89"/>
    </location>
</feature>
<evidence type="ECO:0000256" key="3">
    <source>
        <dbReference type="ARBA" id="ARBA00022475"/>
    </source>
</evidence>
<evidence type="ECO:0000313" key="9">
    <source>
        <dbReference type="EMBL" id="TDK59065.1"/>
    </source>
</evidence>
<dbReference type="GO" id="GO:0005886">
    <property type="term" value="C:plasma membrane"/>
    <property type="evidence" value="ECO:0007669"/>
    <property type="project" value="UniProtKB-SubCell"/>
</dbReference>
<accession>A0A4R5VNL2</accession>
<gene>
    <name evidence="9" type="ORF">E2K98_20380</name>
    <name evidence="8" type="ORF">RCG21_07130</name>
</gene>
<comment type="caution">
    <text evidence="9">The sequence shown here is derived from an EMBL/GenBank/DDBJ whole genome shotgun (WGS) entry which is preliminary data.</text>
</comment>
<evidence type="ECO:0000256" key="5">
    <source>
        <dbReference type="ARBA" id="ARBA00022989"/>
    </source>
</evidence>